<accession>A0ABD6DEP1</accession>
<dbReference type="RefSeq" id="WP_256399688.1">
    <property type="nucleotide sequence ID" value="NZ_JANHJR010000002.1"/>
</dbReference>
<protein>
    <submittedName>
        <fullName evidence="1">Alpha/beta hydrolase</fullName>
    </submittedName>
</protein>
<organism evidence="1 2">
    <name type="scientific">Haloarchaeobius litoreus</name>
    <dbReference type="NCBI Taxonomy" id="755306"/>
    <lineage>
        <taxon>Archaea</taxon>
        <taxon>Methanobacteriati</taxon>
        <taxon>Methanobacteriota</taxon>
        <taxon>Stenosarchaea group</taxon>
        <taxon>Halobacteria</taxon>
        <taxon>Halobacteriales</taxon>
        <taxon>Halorubellaceae</taxon>
        <taxon>Haloarchaeobius</taxon>
    </lineage>
</organism>
<keyword evidence="1" id="KW-0378">Hydrolase</keyword>
<dbReference type="Gene3D" id="2.60.120.380">
    <property type="match status" value="5"/>
</dbReference>
<dbReference type="AlphaFoldDB" id="A0ABD6DEP1"/>
<name>A0ABD6DEP1_9EURY</name>
<comment type="caution">
    <text evidence="1">The sequence shown here is derived from an EMBL/GenBank/DDBJ whole genome shotgun (WGS) entry which is preliminary data.</text>
</comment>
<sequence length="999" mass="108048">MGYDRRSFLSAVGAAPVFLSVENVRGTPRDLRSISYGQTRTGEIDASDPSGYRGNYEPVTFEGEAGDEVTITMTSDDDPYLVLLDPNGDQVARNDDDWDLGDFDSRIEEHELGMSGEYTIVATSFDYDARFSYELTLERVGQGGGGGSDLRSISYGQTLSGEIDESDPDGYRGHYEPVTFEGDAGDVVTITMTSGDDPYLQLLDPNGTRVAHNDDHRDLDDWNARIERYELRESGEYTIVATSFSSYDTFPYELSLERVETGGGGGSGTDLRSIAYGQTRSGEIDWDDPTGYRGNYEPVTFEGEAGDEVTITMTSDGDPYLQLLDPSGDLVAENDDDWDLGDYDSRIEGHELAASGEYTIVATSFDSDASLTYELSLERVETGGGGGGGGGSDLRSISYGQTLSGEIDDGDPTGYRGDYEPVTFEGDAGDVVTITMTSDDDPYLQLLDPSGDLVAENDDDWDLGDFDSRIEDQELAESGEYTIVATSYSDDATFEYELTLERVERGGSGGGGGGSGLRSIAYGQTRTGRIDDGDPTGYRGHYEPVTFEGSAGDVVTITMTSDDDPYLILVDPNGEQVAYNDDDWDLGDYDSRIERYELETSGEYTIVATSFSDRDTFEYELSLERIAVGDGGGDTGGTTGETHQLDIRHPVADRGVSMVDVRVYHVSADPGYSGSDSVSASNVELITRTTTDDSGAAEFDGDAGGESIARDELDEYRSAYDGAILVTAVADDTGFLTPGTWFTSFLMEPATFFSQETVGRAYRLSDEMLLPARTTADMQGAVSIWRTVTADGSSRLRTEIARSDEPQFGAGAATVGAGTMSIEVPESVYVDYDDRRTLTPTGDDVRYDIASFAAAGTPDIPMFAGFGVDEYDAVTNAQVEANRENSETLEMIFGNIPVTGFFVSAYGIADFLSGEEEIVASLGDADDLGQNSHDTVTSVTWNTLPFTVAFDVPVEFESEDTTPQEFGFHGLWNRGPMTGGKNSFDFRFGLGPVTEDRDI</sequence>
<gene>
    <name evidence="1" type="ORF">ACFSBL_01860</name>
</gene>
<evidence type="ECO:0000313" key="1">
    <source>
        <dbReference type="EMBL" id="MFD1644417.1"/>
    </source>
</evidence>
<dbReference type="GO" id="GO:0016787">
    <property type="term" value="F:hydrolase activity"/>
    <property type="evidence" value="ECO:0007669"/>
    <property type="project" value="UniProtKB-KW"/>
</dbReference>
<reference evidence="1 2" key="1">
    <citation type="journal article" date="2019" name="Int. J. Syst. Evol. Microbiol.">
        <title>The Global Catalogue of Microorganisms (GCM) 10K type strain sequencing project: providing services to taxonomists for standard genome sequencing and annotation.</title>
        <authorList>
            <consortium name="The Broad Institute Genomics Platform"/>
            <consortium name="The Broad Institute Genome Sequencing Center for Infectious Disease"/>
            <person name="Wu L."/>
            <person name="Ma J."/>
        </authorList>
    </citation>
    <scope>NUCLEOTIDE SEQUENCE [LARGE SCALE GENOMIC DNA]</scope>
    <source>
        <strain evidence="1 2">CGMCC 1.10390</strain>
    </source>
</reference>
<dbReference type="EMBL" id="JBHUDO010000001">
    <property type="protein sequence ID" value="MFD1644417.1"/>
    <property type="molecule type" value="Genomic_DNA"/>
</dbReference>
<keyword evidence="2" id="KW-1185">Reference proteome</keyword>
<dbReference type="Proteomes" id="UP001597034">
    <property type="component" value="Unassembled WGS sequence"/>
</dbReference>
<proteinExistence type="predicted"/>
<evidence type="ECO:0000313" key="2">
    <source>
        <dbReference type="Proteomes" id="UP001597034"/>
    </source>
</evidence>